<sequence>MVVRKETSTVELRHGSTSLCMPSPGGNKISQHTHFLAPPCFWHHKNDGITTQPPHYY</sequence>
<keyword evidence="2" id="KW-1185">Reference proteome</keyword>
<evidence type="ECO:0000313" key="1">
    <source>
        <dbReference type="EMBL" id="KAK1473302.1"/>
    </source>
</evidence>
<dbReference type="RefSeq" id="XP_060373311.1">
    <property type="nucleotide sequence ID" value="XM_060532132.1"/>
</dbReference>
<dbReference type="EMBL" id="MLFU01000198">
    <property type="protein sequence ID" value="KAK1473302.1"/>
    <property type="molecule type" value="Genomic_DNA"/>
</dbReference>
<evidence type="ECO:0000313" key="2">
    <source>
        <dbReference type="Proteomes" id="UP001227543"/>
    </source>
</evidence>
<protein>
    <submittedName>
        <fullName evidence="1">Uncharacterized protein</fullName>
    </submittedName>
</protein>
<proteinExistence type="predicted"/>
<name>A0ABQ9QJN8_9PEZI</name>
<organism evidence="1 2">
    <name type="scientific">Colletotrichum tamarilloi</name>
    <dbReference type="NCBI Taxonomy" id="1209934"/>
    <lineage>
        <taxon>Eukaryota</taxon>
        <taxon>Fungi</taxon>
        <taxon>Dikarya</taxon>
        <taxon>Ascomycota</taxon>
        <taxon>Pezizomycotina</taxon>
        <taxon>Sordariomycetes</taxon>
        <taxon>Hypocreomycetidae</taxon>
        <taxon>Glomerellales</taxon>
        <taxon>Glomerellaceae</taxon>
        <taxon>Colletotrichum</taxon>
        <taxon>Colletotrichum acutatum species complex</taxon>
    </lineage>
</organism>
<comment type="caution">
    <text evidence="1">The sequence shown here is derived from an EMBL/GenBank/DDBJ whole genome shotgun (WGS) entry which is preliminary data.</text>
</comment>
<accession>A0ABQ9QJN8</accession>
<gene>
    <name evidence="1" type="ORF">CTAM01_16139</name>
</gene>
<dbReference type="Proteomes" id="UP001227543">
    <property type="component" value="Unassembled WGS sequence"/>
</dbReference>
<reference evidence="1 2" key="1">
    <citation type="submission" date="2016-10" db="EMBL/GenBank/DDBJ databases">
        <title>The genome sequence of Colletotrichum fioriniae PJ7.</title>
        <authorList>
            <person name="Baroncelli R."/>
        </authorList>
    </citation>
    <scope>NUCLEOTIDE SEQUENCE [LARGE SCALE GENOMIC DNA]</scope>
    <source>
        <strain evidence="1 2">Tom-12</strain>
    </source>
</reference>
<dbReference type="GeneID" id="85416370"/>